<dbReference type="AlphaFoldDB" id="A0A1I0CXR1"/>
<feature type="transmembrane region" description="Helical" evidence="1">
    <location>
        <begin position="104"/>
        <end position="126"/>
    </location>
</feature>
<evidence type="ECO:0000256" key="1">
    <source>
        <dbReference type="SAM" id="Phobius"/>
    </source>
</evidence>
<keyword evidence="1" id="KW-1133">Transmembrane helix</keyword>
<keyword evidence="1" id="KW-0472">Membrane</keyword>
<dbReference type="EMBL" id="FOHE01000007">
    <property type="protein sequence ID" value="SET24385.1"/>
    <property type="molecule type" value="Genomic_DNA"/>
</dbReference>
<proteinExistence type="predicted"/>
<dbReference type="Proteomes" id="UP000198618">
    <property type="component" value="Unassembled WGS sequence"/>
</dbReference>
<sequence length="164" mass="19289">MYKLPINFDINEWFVVITLTCLIIIFIIVPNTMPKGLTLTIFLYFAVLGLTADVLIGVDYPFDFYDIMDSPKLELFDVIIYSVNYSLYGYFFSYFLFKQKNLGRILLFIIFWAGISTIIEWVSVRFNVFTYMNGWNTGFSAIVYLFVFTTSAIVVKWLNHCWEE</sequence>
<feature type="transmembrane region" description="Helical" evidence="1">
    <location>
        <begin position="78"/>
        <end position="97"/>
    </location>
</feature>
<keyword evidence="3" id="KW-1185">Reference proteome</keyword>
<gene>
    <name evidence="2" type="ORF">SAMN05216389_107126</name>
</gene>
<accession>A0A1I0CXR1</accession>
<keyword evidence="1" id="KW-0812">Transmembrane</keyword>
<evidence type="ECO:0000313" key="2">
    <source>
        <dbReference type="EMBL" id="SET24385.1"/>
    </source>
</evidence>
<feature type="transmembrane region" description="Helical" evidence="1">
    <location>
        <begin position="12"/>
        <end position="29"/>
    </location>
</feature>
<organism evidence="2 3">
    <name type="scientific">Oceanobacillus limi</name>
    <dbReference type="NCBI Taxonomy" id="930131"/>
    <lineage>
        <taxon>Bacteria</taxon>
        <taxon>Bacillati</taxon>
        <taxon>Bacillota</taxon>
        <taxon>Bacilli</taxon>
        <taxon>Bacillales</taxon>
        <taxon>Bacillaceae</taxon>
        <taxon>Oceanobacillus</taxon>
    </lineage>
</organism>
<dbReference type="OrthoDB" id="2618234at2"/>
<protein>
    <submittedName>
        <fullName evidence="2">Uncharacterized protein</fullName>
    </submittedName>
</protein>
<reference evidence="2 3" key="1">
    <citation type="submission" date="2016-10" db="EMBL/GenBank/DDBJ databases">
        <authorList>
            <person name="de Groot N.N."/>
        </authorList>
    </citation>
    <scope>NUCLEOTIDE SEQUENCE [LARGE SCALE GENOMIC DNA]</scope>
    <source>
        <strain evidence="2 3">IBRC-M 10780</strain>
    </source>
</reference>
<feature type="transmembrane region" description="Helical" evidence="1">
    <location>
        <begin position="138"/>
        <end position="158"/>
    </location>
</feature>
<name>A0A1I0CXR1_9BACI</name>
<evidence type="ECO:0000313" key="3">
    <source>
        <dbReference type="Proteomes" id="UP000198618"/>
    </source>
</evidence>
<feature type="transmembrane region" description="Helical" evidence="1">
    <location>
        <begin position="36"/>
        <end position="58"/>
    </location>
</feature>
<dbReference type="RefSeq" id="WP_090869254.1">
    <property type="nucleotide sequence ID" value="NZ_FOHE01000007.1"/>
</dbReference>